<evidence type="ECO:0000256" key="8">
    <source>
        <dbReference type="ARBA" id="ARBA00023211"/>
    </source>
</evidence>
<evidence type="ECO:0000256" key="4">
    <source>
        <dbReference type="ARBA" id="ARBA00022801"/>
    </source>
</evidence>
<keyword evidence="8 9" id="KW-0464">Manganese</keyword>
<feature type="binding site" evidence="9">
    <location>
        <position position="232"/>
    </location>
    <ligand>
        <name>Mn(2+)</name>
        <dbReference type="ChEBI" id="CHEBI:29035"/>
    </ligand>
</feature>
<gene>
    <name evidence="10" type="primary">cas1b</name>
    <name evidence="9" type="synonym">cas1</name>
    <name evidence="10" type="ORF">GK091_13880</name>
</gene>
<comment type="cofactor">
    <cofactor evidence="9">
        <name>Mg(2+)</name>
        <dbReference type="ChEBI" id="CHEBI:18420"/>
    </cofactor>
    <cofactor evidence="9">
        <name>Mn(2+)</name>
        <dbReference type="ChEBI" id="CHEBI:29035"/>
    </cofactor>
</comment>
<comment type="function">
    <text evidence="9">CRISPR (clustered regularly interspaced short palindromic repeat), is an adaptive immune system that provides protection against mobile genetic elements (viruses, transposable elements and conjugative plasmids). CRISPR clusters contain spacers, sequences complementary to antecedent mobile elements, and target invading nucleic acids. CRISPR clusters are transcribed and processed into CRISPR RNA (crRNA). Acts as a dsDNA endonuclease. Involved in the integration of spacer DNA into the CRISPR cassette.</text>
</comment>
<keyword evidence="1 9" id="KW-0540">Nuclease</keyword>
<dbReference type="GO" id="GO:0004520">
    <property type="term" value="F:DNA endonuclease activity"/>
    <property type="evidence" value="ECO:0007669"/>
    <property type="project" value="InterPro"/>
</dbReference>
<dbReference type="Proteomes" id="UP000477386">
    <property type="component" value="Unassembled WGS sequence"/>
</dbReference>
<feature type="binding site" evidence="9">
    <location>
        <position position="247"/>
    </location>
    <ligand>
        <name>Mn(2+)</name>
        <dbReference type="ChEBI" id="CHEBI:29035"/>
    </ligand>
</feature>
<keyword evidence="4 9" id="KW-0378">Hydrolase</keyword>
<keyword evidence="2 9" id="KW-0479">Metal-binding</keyword>
<dbReference type="RefSeq" id="WP_164039036.1">
    <property type="nucleotide sequence ID" value="NZ_JAAGNZ010000001.1"/>
</dbReference>
<keyword evidence="5 9" id="KW-0460">Magnesium</keyword>
<dbReference type="NCBIfam" id="TIGR03641">
    <property type="entry name" value="cas1_HMARI"/>
    <property type="match status" value="1"/>
</dbReference>
<evidence type="ECO:0000256" key="5">
    <source>
        <dbReference type="ARBA" id="ARBA00022842"/>
    </source>
</evidence>
<dbReference type="Gene3D" id="1.20.120.920">
    <property type="entry name" value="CRISPR-associated endonuclease Cas1, C-terminal domain"/>
    <property type="match status" value="1"/>
</dbReference>
<evidence type="ECO:0000256" key="2">
    <source>
        <dbReference type="ARBA" id="ARBA00022723"/>
    </source>
</evidence>
<dbReference type="HAMAP" id="MF_01470">
    <property type="entry name" value="Cas1"/>
    <property type="match status" value="1"/>
</dbReference>
<dbReference type="Gene3D" id="3.100.10.20">
    <property type="entry name" value="CRISPR-associated endonuclease Cas1, N-terminal domain"/>
    <property type="match status" value="1"/>
</dbReference>
<evidence type="ECO:0000256" key="1">
    <source>
        <dbReference type="ARBA" id="ARBA00022722"/>
    </source>
</evidence>
<evidence type="ECO:0000256" key="6">
    <source>
        <dbReference type="ARBA" id="ARBA00023118"/>
    </source>
</evidence>
<dbReference type="EMBL" id="JAAGNZ010000001">
    <property type="protein sequence ID" value="NEU67976.1"/>
    <property type="molecule type" value="Genomic_DNA"/>
</dbReference>
<organism evidence="10 11">
    <name type="scientific">Spirosoma agri</name>
    <dbReference type="NCBI Taxonomy" id="1987381"/>
    <lineage>
        <taxon>Bacteria</taxon>
        <taxon>Pseudomonadati</taxon>
        <taxon>Bacteroidota</taxon>
        <taxon>Cytophagia</taxon>
        <taxon>Cytophagales</taxon>
        <taxon>Cytophagaceae</taxon>
        <taxon>Spirosoma</taxon>
    </lineage>
</organism>
<name>A0A6M0II81_9BACT</name>
<dbReference type="GO" id="GO:0051607">
    <property type="term" value="P:defense response to virus"/>
    <property type="evidence" value="ECO:0007669"/>
    <property type="project" value="UniProtKB-UniRule"/>
</dbReference>
<keyword evidence="7 9" id="KW-0238">DNA-binding</keyword>
<dbReference type="InterPro" id="IPR042206">
    <property type="entry name" value="CRISPR-assoc_Cas1_C"/>
</dbReference>
<comment type="caution">
    <text evidence="10">The sequence shown here is derived from an EMBL/GenBank/DDBJ whole genome shotgun (WGS) entry which is preliminary data.</text>
</comment>
<evidence type="ECO:0000256" key="3">
    <source>
        <dbReference type="ARBA" id="ARBA00022759"/>
    </source>
</evidence>
<dbReference type="PANTHER" id="PTHR43219:SF1">
    <property type="entry name" value="CRISPR-ASSOCIATED ENDONUCLEASE CAS1"/>
    <property type="match status" value="1"/>
</dbReference>
<dbReference type="InterPro" id="IPR019858">
    <property type="entry name" value="CRISPR-assoc_Cas1_HMARI/TNEAP"/>
</dbReference>
<dbReference type="GO" id="GO:0003677">
    <property type="term" value="F:DNA binding"/>
    <property type="evidence" value="ECO:0007669"/>
    <property type="project" value="UniProtKB-KW"/>
</dbReference>
<keyword evidence="3 9" id="KW-0255">Endonuclease</keyword>
<keyword evidence="6 9" id="KW-0051">Antiviral defense</keyword>
<dbReference type="PANTHER" id="PTHR43219">
    <property type="entry name" value="CRISPR-ASSOCIATED ENDONUCLEASE CAS1"/>
    <property type="match status" value="1"/>
</dbReference>
<evidence type="ECO:0000313" key="10">
    <source>
        <dbReference type="EMBL" id="NEU67976.1"/>
    </source>
</evidence>
<evidence type="ECO:0000313" key="11">
    <source>
        <dbReference type="Proteomes" id="UP000477386"/>
    </source>
</evidence>
<accession>A0A6M0II81</accession>
<comment type="similarity">
    <text evidence="9">Belongs to the CRISPR-associated endonuclease Cas1 family.</text>
</comment>
<dbReference type="NCBIfam" id="TIGR00287">
    <property type="entry name" value="cas1"/>
    <property type="match status" value="1"/>
</dbReference>
<comment type="subunit">
    <text evidence="9">Homodimer, forms a heterotetramer with a Cas2 homodimer.</text>
</comment>
<dbReference type="GO" id="GO:0046872">
    <property type="term" value="F:metal ion binding"/>
    <property type="evidence" value="ECO:0007669"/>
    <property type="project" value="UniProtKB-UniRule"/>
</dbReference>
<dbReference type="GO" id="GO:0016787">
    <property type="term" value="F:hydrolase activity"/>
    <property type="evidence" value="ECO:0007669"/>
    <property type="project" value="UniProtKB-KW"/>
</dbReference>
<protein>
    <recommendedName>
        <fullName evidence="9">CRISPR-associated endonuclease Cas1</fullName>
        <ecNumber evidence="9">3.1.-.-</ecNumber>
    </recommendedName>
</protein>
<dbReference type="EC" id="3.1.-.-" evidence="9"/>
<dbReference type="GO" id="GO:0043571">
    <property type="term" value="P:maintenance of CRISPR repeat elements"/>
    <property type="evidence" value="ECO:0007669"/>
    <property type="project" value="UniProtKB-UniRule"/>
</dbReference>
<evidence type="ECO:0000256" key="7">
    <source>
        <dbReference type="ARBA" id="ARBA00023125"/>
    </source>
</evidence>
<sequence>MKQPKYLFNAGRMSRHDNTLKFTPVDEEGNEGQSRHLPIEQVSELYVFGSLDANSALYNFLGQHGVSVHFFNYYEHYTGSFMAREYLLAGKMQVEQTKAYLSAKKRIVVAQRLIEGAAANILRVLKYHTNRNAGRRDESIPTAIAVIEQLLMSVPGTNDVPMLMGIEGNIRQTYYSTFDTIVGETFCMDGRSKRPPQNELNALISFGNMLCYTACLSTIYHTQLNPTISFLHEPGARRYSLALDIAEIFKPILVDRLIFRMINKRQLQPSDFRAEIGGCVMKEAARKRFVQGFDELMKETIKHRSLGRSVSYRHLIKLECYKLQKHLLGVEEYRPFKAWW</sequence>
<feature type="binding site" evidence="9">
    <location>
        <position position="167"/>
    </location>
    <ligand>
        <name>Mn(2+)</name>
        <dbReference type="ChEBI" id="CHEBI:29035"/>
    </ligand>
</feature>
<dbReference type="Pfam" id="PF01867">
    <property type="entry name" value="Cas_Cas1"/>
    <property type="match status" value="1"/>
</dbReference>
<dbReference type="AlphaFoldDB" id="A0A6M0II81"/>
<dbReference type="CDD" id="cd09722">
    <property type="entry name" value="Cas1_I-B"/>
    <property type="match status" value="1"/>
</dbReference>
<dbReference type="InterPro" id="IPR042211">
    <property type="entry name" value="CRISPR-assoc_Cas1_N"/>
</dbReference>
<proteinExistence type="inferred from homology"/>
<reference evidence="10 11" key="1">
    <citation type="submission" date="2020-02" db="EMBL/GenBank/DDBJ databases">
        <title>Draft genome sequence of two Spirosoma agri KCTC 52727 and Spirosoma terrae KCTC 52035.</title>
        <authorList>
            <person name="Rojas J."/>
            <person name="Ambika Manirajan B."/>
            <person name="Ratering S."/>
            <person name="Suarez C."/>
            <person name="Schnell S."/>
        </authorList>
    </citation>
    <scope>NUCLEOTIDE SEQUENCE [LARGE SCALE GENOMIC DNA]</scope>
    <source>
        <strain evidence="10 11">KCTC 52727</strain>
    </source>
</reference>
<evidence type="ECO:0000256" key="9">
    <source>
        <dbReference type="HAMAP-Rule" id="MF_01470"/>
    </source>
</evidence>
<dbReference type="InterPro" id="IPR002729">
    <property type="entry name" value="CRISPR-assoc_Cas1"/>
</dbReference>
<keyword evidence="11" id="KW-1185">Reference proteome</keyword>